<feature type="non-terminal residue" evidence="11">
    <location>
        <position position="225"/>
    </location>
</feature>
<dbReference type="EMBL" id="JAPTMU010000015">
    <property type="protein sequence ID" value="KAJ4930857.1"/>
    <property type="molecule type" value="Genomic_DNA"/>
</dbReference>
<comment type="caution">
    <text evidence="11">The sequence shown here is derived from an EMBL/GenBank/DDBJ whole genome shotgun (WGS) entry which is preliminary data.</text>
</comment>
<reference evidence="11" key="1">
    <citation type="submission" date="2022-11" db="EMBL/GenBank/DDBJ databases">
        <title>Chromosome-level genome of Pogonophryne albipinna.</title>
        <authorList>
            <person name="Jo E."/>
        </authorList>
    </citation>
    <scope>NUCLEOTIDE SEQUENCE</scope>
    <source>
        <strain evidence="11">SGF0006</strain>
        <tissue evidence="11">Muscle</tissue>
    </source>
</reference>
<dbReference type="InterPro" id="IPR006760">
    <property type="entry name" value="Endosulphine"/>
</dbReference>
<keyword evidence="8 9" id="KW-0131">Cell cycle</keyword>
<dbReference type="AlphaFoldDB" id="A0AAD6AU57"/>
<feature type="compositionally biased region" description="Polar residues" evidence="10">
    <location>
        <begin position="14"/>
        <end position="23"/>
    </location>
</feature>
<accession>A0AAD6AU57</accession>
<dbReference type="GO" id="GO:0004864">
    <property type="term" value="F:protein phosphatase inhibitor activity"/>
    <property type="evidence" value="ECO:0007669"/>
    <property type="project" value="UniProtKB-KW"/>
</dbReference>
<protein>
    <recommendedName>
        <fullName evidence="13">Alpha-endosulfine</fullName>
    </recommendedName>
</protein>
<keyword evidence="4" id="KW-0597">Phosphoprotein</keyword>
<keyword evidence="12" id="KW-1185">Reference proteome</keyword>
<evidence type="ECO:0000256" key="3">
    <source>
        <dbReference type="ARBA" id="ARBA00022490"/>
    </source>
</evidence>
<evidence type="ECO:0000256" key="5">
    <source>
        <dbReference type="ARBA" id="ARBA00022618"/>
    </source>
</evidence>
<evidence type="ECO:0000256" key="4">
    <source>
        <dbReference type="ARBA" id="ARBA00022553"/>
    </source>
</evidence>
<comment type="function">
    <text evidence="9">Protein phosphatase inhibitor that specifically inhibits protein phosphatase 2A (PP2A) during mitosis.</text>
</comment>
<name>A0AAD6AU57_9TELE</name>
<evidence type="ECO:0000256" key="7">
    <source>
        <dbReference type="ARBA" id="ARBA00023272"/>
    </source>
</evidence>
<dbReference type="GO" id="GO:0005737">
    <property type="term" value="C:cytoplasm"/>
    <property type="evidence" value="ECO:0007669"/>
    <property type="project" value="UniProtKB-SubCell"/>
</dbReference>
<keyword evidence="6 9" id="KW-0498">Mitosis</keyword>
<dbReference type="Proteomes" id="UP001219934">
    <property type="component" value="Unassembled WGS sequence"/>
</dbReference>
<comment type="subcellular location">
    <subcellularLocation>
        <location evidence="1 9">Cytoplasm</location>
    </subcellularLocation>
</comment>
<dbReference type="PANTHER" id="PTHR10358">
    <property type="entry name" value="ENDOSULFINE"/>
    <property type="match status" value="1"/>
</dbReference>
<proteinExistence type="inferred from homology"/>
<gene>
    <name evidence="11" type="ORF">JOQ06_025160</name>
</gene>
<dbReference type="PANTHER" id="PTHR10358:SF4">
    <property type="entry name" value="CAMP-REGULATED PHOSPHOPROTEIN 19"/>
    <property type="match status" value="1"/>
</dbReference>
<evidence type="ECO:0000256" key="2">
    <source>
        <dbReference type="ARBA" id="ARBA00010520"/>
    </source>
</evidence>
<organism evidence="11 12">
    <name type="scientific">Pogonophryne albipinna</name>
    <dbReference type="NCBI Taxonomy" id="1090488"/>
    <lineage>
        <taxon>Eukaryota</taxon>
        <taxon>Metazoa</taxon>
        <taxon>Chordata</taxon>
        <taxon>Craniata</taxon>
        <taxon>Vertebrata</taxon>
        <taxon>Euteleostomi</taxon>
        <taxon>Actinopterygii</taxon>
        <taxon>Neopterygii</taxon>
        <taxon>Teleostei</taxon>
        <taxon>Neoteleostei</taxon>
        <taxon>Acanthomorphata</taxon>
        <taxon>Eupercaria</taxon>
        <taxon>Perciformes</taxon>
        <taxon>Notothenioidei</taxon>
        <taxon>Pogonophryne</taxon>
    </lineage>
</organism>
<comment type="similarity">
    <text evidence="2 9">Belongs to the endosulfine family.</text>
</comment>
<evidence type="ECO:0000313" key="12">
    <source>
        <dbReference type="Proteomes" id="UP001219934"/>
    </source>
</evidence>
<keyword evidence="3 9" id="KW-0963">Cytoplasm</keyword>
<evidence type="ECO:0000313" key="11">
    <source>
        <dbReference type="EMBL" id="KAJ4930857.1"/>
    </source>
</evidence>
<dbReference type="Pfam" id="PF04667">
    <property type="entry name" value="Endosulfine"/>
    <property type="match status" value="1"/>
</dbReference>
<keyword evidence="7 9" id="KW-0650">Protein phosphatase inhibitor</keyword>
<evidence type="ECO:0000256" key="8">
    <source>
        <dbReference type="ARBA" id="ARBA00023306"/>
    </source>
</evidence>
<evidence type="ECO:0000256" key="10">
    <source>
        <dbReference type="SAM" id="MobiDB-lite"/>
    </source>
</evidence>
<feature type="region of interest" description="Disordered" evidence="10">
    <location>
        <begin position="1"/>
        <end position="28"/>
    </location>
</feature>
<dbReference type="GO" id="GO:0051301">
    <property type="term" value="P:cell division"/>
    <property type="evidence" value="ECO:0007669"/>
    <property type="project" value="UniProtKB-KW"/>
</dbReference>
<evidence type="ECO:0000256" key="9">
    <source>
        <dbReference type="RuleBase" id="RU363120"/>
    </source>
</evidence>
<sequence length="225" mass="24411">MSGKKTRSWRDGSLTLSLTSQPREQCPRETSIKTLQVGGVRKQIINQSEEVRLCSSNTSIHKEVQDKVISPEKSEEAKLKSRYPHLGKKPGVSDLLHQGLQKGQKYFDSGDYNMAKAKMKSKQLPTAAPEETEITGAHIDPPPGPAPDESLCRHGVVCPSTINNSPHTPITASPQLLDIATASVNFCPFATQRAGANVLLSIKVGDVTRGQEEPEGDGIDTRCVD</sequence>
<keyword evidence="5 9" id="KW-0132">Cell division</keyword>
<evidence type="ECO:0008006" key="13">
    <source>
        <dbReference type="Google" id="ProtNLM"/>
    </source>
</evidence>
<evidence type="ECO:0000256" key="6">
    <source>
        <dbReference type="ARBA" id="ARBA00022776"/>
    </source>
</evidence>
<evidence type="ECO:0000256" key="1">
    <source>
        <dbReference type="ARBA" id="ARBA00004496"/>
    </source>
</evidence>